<evidence type="ECO:0000256" key="16">
    <source>
        <dbReference type="ARBA" id="ARBA00022759"/>
    </source>
</evidence>
<reference evidence="40" key="1">
    <citation type="submission" date="2012-11" db="EMBL/GenBank/DDBJ databases">
        <authorList>
            <person name="Lucero-Rivera Y.E."/>
            <person name="Tovar-Ramirez D."/>
        </authorList>
    </citation>
    <scope>NUCLEOTIDE SEQUENCE</scope>
    <source>
        <tissue evidence="40">Salivary gland</tissue>
    </source>
</reference>
<keyword evidence="6" id="KW-0963">Cytoplasm</keyword>
<dbReference type="GO" id="GO:0075523">
    <property type="term" value="P:viral translational frameshifting"/>
    <property type="evidence" value="ECO:0007669"/>
    <property type="project" value="UniProtKB-KW"/>
</dbReference>
<comment type="function">
    <text evidence="32">Integrase (IN) targets the VLP to the nucleus, where a subparticle preintegration complex (PIC) containing at least integrase and the newly synthesized dsDNA copy of the retrotransposon must transit the nuclear membrane. Once in the nucleus, integrase performs the integration of the dsDNA into the host genome.</text>
</comment>
<dbReference type="InterPro" id="IPR012337">
    <property type="entry name" value="RNaseH-like_sf"/>
</dbReference>
<comment type="function">
    <text evidence="2">The aspartyl protease (PR) mediates the proteolytic cleavages of the Gag and Gag-Pol polyproteins after assembly of the VLP.</text>
</comment>
<dbReference type="FunFam" id="3.30.420.10:FF:000032">
    <property type="entry name" value="Retrovirus-related Pol polyprotein from transposon 297-like Protein"/>
    <property type="match status" value="1"/>
</dbReference>
<keyword evidence="22" id="KW-0694">RNA-binding</keyword>
<evidence type="ECO:0000259" key="39">
    <source>
        <dbReference type="PROSITE" id="PS50994"/>
    </source>
</evidence>
<dbReference type="GO" id="GO:0005737">
    <property type="term" value="C:cytoplasm"/>
    <property type="evidence" value="ECO:0007669"/>
    <property type="project" value="UniProtKB-SubCell"/>
</dbReference>
<dbReference type="PANTHER" id="PTHR37984">
    <property type="entry name" value="PROTEIN CBG26694"/>
    <property type="match status" value="1"/>
</dbReference>
<dbReference type="AlphaFoldDB" id="L7LV95"/>
<dbReference type="Gene3D" id="1.10.340.70">
    <property type="match status" value="1"/>
</dbReference>
<dbReference type="GO" id="GO:0015074">
    <property type="term" value="P:DNA integration"/>
    <property type="evidence" value="ECO:0007669"/>
    <property type="project" value="UniProtKB-KW"/>
</dbReference>
<evidence type="ECO:0000256" key="24">
    <source>
        <dbReference type="ARBA" id="ARBA00022918"/>
    </source>
</evidence>
<evidence type="ECO:0000256" key="32">
    <source>
        <dbReference type="ARBA" id="ARBA00025615"/>
    </source>
</evidence>
<dbReference type="CDD" id="cd09274">
    <property type="entry name" value="RNase_HI_RT_Ty3"/>
    <property type="match status" value="1"/>
</dbReference>
<comment type="function">
    <text evidence="34">Capsid protein (CA) is the structural component of the virus-like particle (VLP), forming the shell that encapsulates the genomic RNA-nucleocapsid complex.</text>
</comment>
<keyword evidence="25" id="KW-0239">DNA-directed DNA polymerase</keyword>
<evidence type="ECO:0000256" key="4">
    <source>
        <dbReference type="ARBA" id="ARBA00004496"/>
    </source>
</evidence>
<keyword evidence="15" id="KW-0688">Ribosomal frameshifting</keyword>
<evidence type="ECO:0000256" key="34">
    <source>
        <dbReference type="ARBA" id="ARBA00055383"/>
    </source>
</evidence>
<dbReference type="Pfam" id="PF00078">
    <property type="entry name" value="RVT_1"/>
    <property type="match status" value="1"/>
</dbReference>
<comment type="function">
    <text evidence="31">Reverse transcriptase/ribonuclease H (RT) is a multifunctional enzyme that catalyzes the conversion of the retro-elements RNA genome into dsDNA within the VLP. The enzyme displays a DNA polymerase activity that can copy either DNA or RNA templates, and a ribonuclease H (RNase H) activity that cleaves the RNA strand of RNA-DNA heteroduplexes during plus-strand synthesis and hydrolyzes RNA primers. The conversion leads to a linear dsDNA copy of the retrotransposon that includes long terminal repeats (LTRs) at both ends.</text>
</comment>
<keyword evidence="20" id="KW-0067">ATP-binding</keyword>
<dbReference type="FunFam" id="3.10.10.10:FF:000002">
    <property type="entry name" value="Retrovirus-related Pol polyprotein from transposon 17.6-like protein"/>
    <property type="match status" value="1"/>
</dbReference>
<evidence type="ECO:0000256" key="14">
    <source>
        <dbReference type="ARBA" id="ARBA00022750"/>
    </source>
</evidence>
<sequence>MNSNLRARLKKVLTPAPIAVVRVADGATPVVTGMCTARVTVAGRHTSVLFYVLEQCPHEIILGLDFLSSHSALIDCASGVVQLALPYAVEPRDPAPSKLCSADYVRVPSLAVTYIDVSPDPPVADGDYVVSPSATILCSQNVTFPHTVIRIQDNAACLPIVNFGLCPQVLPQGISLATLDPACDYHISALTGDKPSPTSPDLGRTTTPNLTKMIAADLPTEQVHALRELLASYQDIFDLNDRPLGQTTVVKHRINTGDANPIHRRPYRVSSTERQVIQTEVDKMLARNIIETSSSPWASPVVLVRKKDNSWRFCVDYRNLNKVTKKDVYPLPRIDDALDCLSGAKYFSSIDLRSGYWQIAVDEMDREKTAFITPDGLYQFKVMPFGLCNAPATFERMMDALLHGFKWSICLCYLDDVIVFSPTFETHIERLSTILSVFRKAGLQLNSSKCHFGRRQLTVLGHLVDSSGVRPDPEKVRAVKDFPVPTCANDVRSFVGLCSYFRRFVRNFADIARPLTELLKKDATFVWGPEQASAFAELTMRLTSPPILGHFDMSAPTEVRTDASGHGIGAVLAQRQHGSDRVIAYASRLLSPAERNYSITERECLALVWAVGKFRPYLYGRQFTVVTDHHALCWLSSLKDPSGRLGRWALRLQEYSFTVVYKTGRQHEDADCLSRHPVDPPDLPESGESTCVLALSAFANIGDEQRRDPHLRDIINRLSDPSTPSSLRLFVLQDGILYHYNMHPDGPDLLLVIPSHMRQTVLAQLHDVPTAGHLGVSRTYDRVRRRFFWPGIYRSVRRYVASCKPCQHRKTPATLPAGLLQPIEIPSQPFFKVGLDLLGPFPQSIGGNKWIAVATDYTTRYAITRAMPTSCATDVADFLLQDVILRHGAPRQLITDRGRYFLSKVVQDILHSCATKHKFTTAYHPQTNGLTERLNRTITDMLAMYVSPDHRDWDEALAFVTFAYNTSRHDSAGFSPFFLLYGREPTLPFDTLLPPIFDTTSEYARDAIGRAAEAREVARLRLNTSQEKQRRVYDARHRDIHFEPGDMVLLWTPSRRVGLCEKLISPYSGPYRVLRQVTDVTYEVEPLDTTIARSSEIVHVTRLKRYHTDQSSTGSVPSPPGVMLRGVIEDEDGDNMKEDDAR</sequence>
<evidence type="ECO:0000256" key="28">
    <source>
        <dbReference type="ARBA" id="ARBA00023172"/>
    </source>
</evidence>
<dbReference type="PANTHER" id="PTHR37984:SF5">
    <property type="entry name" value="PROTEIN NYNRIN-LIKE"/>
    <property type="match status" value="1"/>
</dbReference>
<evidence type="ECO:0000256" key="1">
    <source>
        <dbReference type="ARBA" id="ARBA00000077"/>
    </source>
</evidence>
<evidence type="ECO:0000256" key="23">
    <source>
        <dbReference type="ARBA" id="ARBA00022908"/>
    </source>
</evidence>
<protein>
    <recommendedName>
        <fullName evidence="5">RNA-directed DNA polymerase</fullName>
        <ecNumber evidence="5">2.7.7.49</ecNumber>
    </recommendedName>
    <alternativeName>
        <fullName evidence="36">Gag3-Pol3</fullName>
    </alternativeName>
</protein>
<dbReference type="Gene3D" id="2.40.70.10">
    <property type="entry name" value="Acid Proteases"/>
    <property type="match status" value="1"/>
</dbReference>
<dbReference type="GO" id="GO:0004523">
    <property type="term" value="F:RNA-DNA hybrid ribonuclease activity"/>
    <property type="evidence" value="ECO:0007669"/>
    <property type="project" value="UniProtKB-EC"/>
</dbReference>
<proteinExistence type="evidence at transcript level"/>
<keyword evidence="9" id="KW-0808">Transferase</keyword>
<dbReference type="Gene3D" id="3.30.420.10">
    <property type="entry name" value="Ribonuclease H-like superfamily/Ribonuclease H"/>
    <property type="match status" value="1"/>
</dbReference>
<evidence type="ECO:0000256" key="6">
    <source>
        <dbReference type="ARBA" id="ARBA00022490"/>
    </source>
</evidence>
<evidence type="ECO:0000259" key="38">
    <source>
        <dbReference type="PROSITE" id="PS50878"/>
    </source>
</evidence>
<keyword evidence="8" id="KW-0645">Protease</keyword>
<dbReference type="Pfam" id="PF17917">
    <property type="entry name" value="RT_RNaseH"/>
    <property type="match status" value="1"/>
</dbReference>
<dbReference type="EMBL" id="GACK01009043">
    <property type="protein sequence ID" value="JAA55991.1"/>
    <property type="molecule type" value="mRNA"/>
</dbReference>
<evidence type="ECO:0000256" key="33">
    <source>
        <dbReference type="ARBA" id="ARBA00055265"/>
    </source>
</evidence>
<evidence type="ECO:0000313" key="40">
    <source>
        <dbReference type="EMBL" id="JAA55991.1"/>
    </source>
</evidence>
<dbReference type="FunFam" id="3.10.10.10:FF:000007">
    <property type="entry name" value="Retrovirus-related Pol polyprotein from transposon 17.6-like Protein"/>
    <property type="match status" value="1"/>
</dbReference>
<evidence type="ECO:0000256" key="7">
    <source>
        <dbReference type="ARBA" id="ARBA00022612"/>
    </source>
</evidence>
<evidence type="ECO:0000256" key="37">
    <source>
        <dbReference type="SAM" id="MobiDB-lite"/>
    </source>
</evidence>
<keyword evidence="12" id="KW-0479">Metal-binding</keyword>
<keyword evidence="18" id="KW-0378">Hydrolase</keyword>
<dbReference type="InterPro" id="IPR054465">
    <property type="entry name" value="Integrase_p58-like_C"/>
</dbReference>
<dbReference type="InterPro" id="IPR043128">
    <property type="entry name" value="Rev_trsase/Diguanyl_cyclase"/>
</dbReference>
<keyword evidence="17" id="KW-0863">Zinc-finger</keyword>
<evidence type="ECO:0000256" key="25">
    <source>
        <dbReference type="ARBA" id="ARBA00022932"/>
    </source>
</evidence>
<dbReference type="GO" id="GO:0006310">
    <property type="term" value="P:DNA recombination"/>
    <property type="evidence" value="ECO:0007669"/>
    <property type="project" value="UniProtKB-KW"/>
</dbReference>
<dbReference type="FunFam" id="1.10.340.70:FF:000001">
    <property type="entry name" value="Retrovirus-related Pol polyprotein from transposon gypsy-like Protein"/>
    <property type="match status" value="1"/>
</dbReference>
<keyword evidence="10" id="KW-0548">Nucleotidyltransferase</keyword>
<evidence type="ECO:0000256" key="2">
    <source>
        <dbReference type="ARBA" id="ARBA00002180"/>
    </source>
</evidence>
<evidence type="ECO:0000256" key="9">
    <source>
        <dbReference type="ARBA" id="ARBA00022679"/>
    </source>
</evidence>
<dbReference type="SUPFAM" id="SSF56672">
    <property type="entry name" value="DNA/RNA polymerases"/>
    <property type="match status" value="1"/>
</dbReference>
<dbReference type="InterPro" id="IPR041588">
    <property type="entry name" value="Integrase_H2C2"/>
</dbReference>
<dbReference type="CDD" id="cd01647">
    <property type="entry name" value="RT_LTR"/>
    <property type="match status" value="1"/>
</dbReference>
<keyword evidence="7" id="KW-1188">Viral release from host cell</keyword>
<dbReference type="GO" id="GO:0003677">
    <property type="term" value="F:DNA binding"/>
    <property type="evidence" value="ECO:0007669"/>
    <property type="project" value="UniProtKB-KW"/>
</dbReference>
<evidence type="ECO:0000256" key="26">
    <source>
        <dbReference type="ARBA" id="ARBA00023113"/>
    </source>
</evidence>
<dbReference type="InterPro" id="IPR050951">
    <property type="entry name" value="Retrovirus_Pol_polyprotein"/>
</dbReference>
<dbReference type="Gene3D" id="3.30.70.270">
    <property type="match status" value="2"/>
</dbReference>
<evidence type="ECO:0000256" key="30">
    <source>
        <dbReference type="ARBA" id="ARBA00023268"/>
    </source>
</evidence>
<evidence type="ECO:0000256" key="22">
    <source>
        <dbReference type="ARBA" id="ARBA00022884"/>
    </source>
</evidence>
<dbReference type="GO" id="GO:0004190">
    <property type="term" value="F:aspartic-type endopeptidase activity"/>
    <property type="evidence" value="ECO:0007669"/>
    <property type="project" value="UniProtKB-KW"/>
</dbReference>
<evidence type="ECO:0000256" key="15">
    <source>
        <dbReference type="ARBA" id="ARBA00022758"/>
    </source>
</evidence>
<dbReference type="Pfam" id="PF22938">
    <property type="entry name" value="Integrase_p58_C"/>
    <property type="match status" value="1"/>
</dbReference>
<evidence type="ECO:0000256" key="19">
    <source>
        <dbReference type="ARBA" id="ARBA00022833"/>
    </source>
</evidence>
<evidence type="ECO:0000256" key="10">
    <source>
        <dbReference type="ARBA" id="ARBA00022695"/>
    </source>
</evidence>
<keyword evidence="13" id="KW-0547">Nucleotide-binding</keyword>
<evidence type="ECO:0000256" key="20">
    <source>
        <dbReference type="ARBA" id="ARBA00022840"/>
    </source>
</evidence>
<evidence type="ECO:0000256" key="5">
    <source>
        <dbReference type="ARBA" id="ARBA00012493"/>
    </source>
</evidence>
<feature type="domain" description="Integrase catalytic" evidence="39">
    <location>
        <begin position="825"/>
        <end position="984"/>
    </location>
</feature>
<keyword evidence="11" id="KW-0540">Nuclease</keyword>
<dbReference type="InterPro" id="IPR021109">
    <property type="entry name" value="Peptidase_aspartic_dom_sf"/>
</dbReference>
<accession>L7LV95</accession>
<evidence type="ECO:0000256" key="3">
    <source>
        <dbReference type="ARBA" id="ARBA00004123"/>
    </source>
</evidence>
<feature type="domain" description="Reverse transcriptase" evidence="38">
    <location>
        <begin position="285"/>
        <end position="464"/>
    </location>
</feature>
<dbReference type="InterPro" id="IPR043502">
    <property type="entry name" value="DNA/RNA_pol_sf"/>
</dbReference>
<evidence type="ECO:0000256" key="36">
    <source>
        <dbReference type="ARBA" id="ARBA00082890"/>
    </source>
</evidence>
<evidence type="ECO:0000256" key="35">
    <source>
        <dbReference type="ARBA" id="ARBA00063849"/>
    </source>
</evidence>
<evidence type="ECO:0000256" key="27">
    <source>
        <dbReference type="ARBA" id="ARBA00023125"/>
    </source>
</evidence>
<keyword evidence="26" id="KW-0917">Virion maturation</keyword>
<keyword evidence="23" id="KW-0229">DNA integration</keyword>
<evidence type="ECO:0000256" key="12">
    <source>
        <dbReference type="ARBA" id="ARBA00022723"/>
    </source>
</evidence>
<dbReference type="SUPFAM" id="SSF53098">
    <property type="entry name" value="Ribonuclease H-like"/>
    <property type="match status" value="1"/>
</dbReference>
<evidence type="ECO:0000256" key="29">
    <source>
        <dbReference type="ARBA" id="ARBA00023242"/>
    </source>
</evidence>
<evidence type="ECO:0000256" key="13">
    <source>
        <dbReference type="ARBA" id="ARBA00022741"/>
    </source>
</evidence>
<reference evidence="40" key="2">
    <citation type="journal article" date="2015" name="J. Proteomics">
        <title>Sexual differences in the sialomes of the zebra tick, Rhipicephalus pulchellus.</title>
        <authorList>
            <person name="Tan A.W."/>
            <person name="Francischetti I.M."/>
            <person name="Slovak M."/>
            <person name="Kini R.M."/>
            <person name="Ribeiro J.M."/>
        </authorList>
    </citation>
    <scope>NUCLEOTIDE SEQUENCE</scope>
    <source>
        <tissue evidence="40">Salivary gland</tissue>
    </source>
</reference>
<dbReference type="PROSITE" id="PS50994">
    <property type="entry name" value="INTEGRASE"/>
    <property type="match status" value="1"/>
</dbReference>
<dbReference type="InterPro" id="IPR036397">
    <property type="entry name" value="RNaseH_sf"/>
</dbReference>
<evidence type="ECO:0000256" key="18">
    <source>
        <dbReference type="ARBA" id="ARBA00022801"/>
    </source>
</evidence>
<dbReference type="InterPro" id="IPR041373">
    <property type="entry name" value="RT_RNaseH"/>
</dbReference>
<keyword evidence="19" id="KW-0862">Zinc</keyword>
<dbReference type="GO" id="GO:0005634">
    <property type="term" value="C:nucleus"/>
    <property type="evidence" value="ECO:0007669"/>
    <property type="project" value="UniProtKB-SubCell"/>
</dbReference>
<dbReference type="GO" id="GO:0003887">
    <property type="term" value="F:DNA-directed DNA polymerase activity"/>
    <property type="evidence" value="ECO:0007669"/>
    <property type="project" value="UniProtKB-KW"/>
</dbReference>
<dbReference type="GO" id="GO:0005524">
    <property type="term" value="F:ATP binding"/>
    <property type="evidence" value="ECO:0007669"/>
    <property type="project" value="UniProtKB-KW"/>
</dbReference>
<dbReference type="PROSITE" id="PS50878">
    <property type="entry name" value="RT_POL"/>
    <property type="match status" value="1"/>
</dbReference>
<keyword evidence="27" id="KW-0238">DNA-binding</keyword>
<name>L7LV95_RHIPC</name>
<dbReference type="Pfam" id="PF17921">
    <property type="entry name" value="Integrase_H2C2"/>
    <property type="match status" value="1"/>
</dbReference>
<dbReference type="FunFam" id="3.10.20.370:FF:000001">
    <property type="entry name" value="Retrovirus-related Pol polyprotein from transposon 17.6-like protein"/>
    <property type="match status" value="1"/>
</dbReference>
<dbReference type="GO" id="GO:0003964">
    <property type="term" value="F:RNA-directed DNA polymerase activity"/>
    <property type="evidence" value="ECO:0007669"/>
    <property type="project" value="UniProtKB-KW"/>
</dbReference>
<dbReference type="GO" id="GO:0008270">
    <property type="term" value="F:zinc ion binding"/>
    <property type="evidence" value="ECO:0007669"/>
    <property type="project" value="UniProtKB-KW"/>
</dbReference>
<comment type="subcellular location">
    <subcellularLocation>
        <location evidence="4">Cytoplasm</location>
    </subcellularLocation>
    <subcellularLocation>
        <location evidence="3">Nucleus</location>
    </subcellularLocation>
</comment>
<keyword evidence="30" id="KW-0511">Multifunctional enzyme</keyword>
<comment type="function">
    <text evidence="33">Nucleocapsid protein p11 (NC) forms the nucleocore that coats the retro-elements dimeric RNA. Binds these RNAs through its zinc fingers. Promotes primer tRNA(i)-Met annealing to the multipartite primer-binding site (PBS), dimerization of Ty3 RNA and initiation of reverse transcription.</text>
</comment>
<keyword evidence="21" id="KW-0460">Magnesium</keyword>
<organism evidence="40">
    <name type="scientific">Rhipicephalus pulchellus</name>
    <name type="common">Yellow backed tick</name>
    <name type="synonym">Dermacentor pulchellus</name>
    <dbReference type="NCBI Taxonomy" id="72859"/>
    <lineage>
        <taxon>Eukaryota</taxon>
        <taxon>Metazoa</taxon>
        <taxon>Ecdysozoa</taxon>
        <taxon>Arthropoda</taxon>
        <taxon>Chelicerata</taxon>
        <taxon>Arachnida</taxon>
        <taxon>Acari</taxon>
        <taxon>Parasitiformes</taxon>
        <taxon>Ixodida</taxon>
        <taxon>Ixodoidea</taxon>
        <taxon>Ixodidae</taxon>
        <taxon>Rhipicephalinae</taxon>
        <taxon>Rhipicephalus</taxon>
        <taxon>Rhipicephalus</taxon>
    </lineage>
</organism>
<evidence type="ECO:0000256" key="8">
    <source>
        <dbReference type="ARBA" id="ARBA00022670"/>
    </source>
</evidence>
<dbReference type="EC" id="2.7.7.49" evidence="5"/>
<dbReference type="InterPro" id="IPR000477">
    <property type="entry name" value="RT_dom"/>
</dbReference>
<dbReference type="Pfam" id="PF00665">
    <property type="entry name" value="rve"/>
    <property type="match status" value="1"/>
</dbReference>
<comment type="subunit">
    <text evidence="35">The protease is a homodimer, whose active site consists of two apposed aspartic acid residues.</text>
</comment>
<feature type="region of interest" description="Disordered" evidence="37">
    <location>
        <begin position="1108"/>
        <end position="1142"/>
    </location>
</feature>
<evidence type="ECO:0000256" key="31">
    <source>
        <dbReference type="ARBA" id="ARBA00025590"/>
    </source>
</evidence>
<keyword evidence="29" id="KW-0539">Nucleus</keyword>
<dbReference type="GO" id="GO:0003723">
    <property type="term" value="F:RNA binding"/>
    <property type="evidence" value="ECO:0007669"/>
    <property type="project" value="UniProtKB-KW"/>
</dbReference>
<comment type="catalytic activity">
    <reaction evidence="1">
        <text>Endonucleolytic cleavage to 5'-phosphomonoester.</text>
        <dbReference type="EC" id="3.1.26.4"/>
    </reaction>
</comment>
<dbReference type="GO" id="GO:0042575">
    <property type="term" value="C:DNA polymerase complex"/>
    <property type="evidence" value="ECO:0007669"/>
    <property type="project" value="UniProtKB-ARBA"/>
</dbReference>
<keyword evidence="24" id="KW-0695">RNA-directed DNA polymerase</keyword>
<dbReference type="GO" id="GO:0006508">
    <property type="term" value="P:proteolysis"/>
    <property type="evidence" value="ECO:0007669"/>
    <property type="project" value="UniProtKB-KW"/>
</dbReference>
<dbReference type="Gene3D" id="3.10.10.10">
    <property type="entry name" value="HIV Type 1 Reverse Transcriptase, subunit A, domain 1"/>
    <property type="match status" value="1"/>
</dbReference>
<keyword evidence="14" id="KW-0064">Aspartyl protease</keyword>
<evidence type="ECO:0000256" key="17">
    <source>
        <dbReference type="ARBA" id="ARBA00022771"/>
    </source>
</evidence>
<dbReference type="CDD" id="cd00303">
    <property type="entry name" value="retropepsin_like"/>
    <property type="match status" value="1"/>
</dbReference>
<keyword evidence="16" id="KW-0255">Endonuclease</keyword>
<keyword evidence="28" id="KW-0233">DNA recombination</keyword>
<evidence type="ECO:0000256" key="21">
    <source>
        <dbReference type="ARBA" id="ARBA00022842"/>
    </source>
</evidence>
<dbReference type="InterPro" id="IPR001584">
    <property type="entry name" value="Integrase_cat-core"/>
</dbReference>
<evidence type="ECO:0000256" key="11">
    <source>
        <dbReference type="ARBA" id="ARBA00022722"/>
    </source>
</evidence>
<dbReference type="FunFam" id="3.30.70.270:FF:000026">
    <property type="entry name" value="Transposon Ty3-G Gag-Pol polyprotein"/>
    <property type="match status" value="1"/>
</dbReference>